<dbReference type="InterPro" id="IPR001967">
    <property type="entry name" value="Peptidase_S11_N"/>
</dbReference>
<keyword evidence="18" id="KW-1185">Reference proteome</keyword>
<evidence type="ECO:0000256" key="14">
    <source>
        <dbReference type="PIRSR" id="PIRSR618044-2"/>
    </source>
</evidence>
<keyword evidence="7" id="KW-0732">Signal</keyword>
<evidence type="ECO:0000256" key="9">
    <source>
        <dbReference type="ARBA" id="ARBA00022960"/>
    </source>
</evidence>
<evidence type="ECO:0000256" key="11">
    <source>
        <dbReference type="ARBA" id="ARBA00023316"/>
    </source>
</evidence>
<evidence type="ECO:0000259" key="16">
    <source>
        <dbReference type="SMART" id="SM00936"/>
    </source>
</evidence>
<dbReference type="GO" id="GO:0009002">
    <property type="term" value="F:serine-type D-Ala-D-Ala carboxypeptidase activity"/>
    <property type="evidence" value="ECO:0007669"/>
    <property type="project" value="UniProtKB-EC"/>
</dbReference>
<evidence type="ECO:0000256" key="5">
    <source>
        <dbReference type="ARBA" id="ARBA00022645"/>
    </source>
</evidence>
<dbReference type="Pfam" id="PF07943">
    <property type="entry name" value="PBP5_C"/>
    <property type="match status" value="1"/>
</dbReference>
<organism evidence="17 18">
    <name type="scientific">Radiobacillus deserti</name>
    <dbReference type="NCBI Taxonomy" id="2594883"/>
    <lineage>
        <taxon>Bacteria</taxon>
        <taxon>Bacillati</taxon>
        <taxon>Bacillota</taxon>
        <taxon>Bacilli</taxon>
        <taxon>Bacillales</taxon>
        <taxon>Bacillaceae</taxon>
        <taxon>Radiobacillus</taxon>
    </lineage>
</organism>
<evidence type="ECO:0000256" key="12">
    <source>
        <dbReference type="ARBA" id="ARBA00034000"/>
    </source>
</evidence>
<evidence type="ECO:0000256" key="8">
    <source>
        <dbReference type="ARBA" id="ARBA00022801"/>
    </source>
</evidence>
<dbReference type="EC" id="3.4.16.4" evidence="4"/>
<dbReference type="InterPro" id="IPR015956">
    <property type="entry name" value="Peniciliin-bd_prot_C_sf"/>
</dbReference>
<keyword evidence="5 17" id="KW-0121">Carboxypeptidase</keyword>
<comment type="catalytic activity">
    <reaction evidence="12">
        <text>Preferential cleavage: (Ac)2-L-Lys-D-Ala-|-D-Ala. Also transpeptidation of peptidyl-alanyl moieties that are N-acyl substituents of D-alanine.</text>
        <dbReference type="EC" id="3.4.16.4"/>
    </reaction>
</comment>
<evidence type="ECO:0000256" key="15">
    <source>
        <dbReference type="RuleBase" id="RU004016"/>
    </source>
</evidence>
<dbReference type="Pfam" id="PF00768">
    <property type="entry name" value="Peptidase_S11"/>
    <property type="match status" value="1"/>
</dbReference>
<feature type="binding site" evidence="14">
    <location>
        <position position="242"/>
    </location>
    <ligand>
        <name>substrate</name>
    </ligand>
</feature>
<gene>
    <name evidence="17" type="ORF">FN924_00060</name>
</gene>
<sequence>MAVLLTLTTFSVSPTVTSADSFDVQAESAILIDAQTGKILYAKQPDIKLPPASMTKMMSEYLVLEAIDKGKISWETTTQISDYAYSISANAEFSGIGLTQSKDYTVRQLYEGMAIISDNATTIALAELIAGSEGEFVKMMNAKAKEWGLTDFQFVNATGLSNEDLGENYPEGTDPKGQDLLSAKSAALIAYHIVNEYPEALEISSTMRSELDGRELQNLNWMLPWEDTNFKQFYMEGVDGLKTGWTDEAGYCFTGTAERDGRRLISVVMKTSSKSARFVETKKLLEYGFNTFANQELYPAGYQVKDESVIPVVKGKEDQVEIASASPVVTTIKNGEEKAYEVTYHLDKDKLSEDGELVAPVKKGDKVGTMEVTYTGDNDYGYVLGKEKTQTVDLVATATVEKANWFMLTMGAIGDFFSNLFSGIADTVKGWF</sequence>
<evidence type="ECO:0000256" key="4">
    <source>
        <dbReference type="ARBA" id="ARBA00012448"/>
    </source>
</evidence>
<dbReference type="GO" id="GO:0006508">
    <property type="term" value="P:proteolysis"/>
    <property type="evidence" value="ECO:0007669"/>
    <property type="project" value="UniProtKB-KW"/>
</dbReference>
<dbReference type="Proteomes" id="UP000315215">
    <property type="component" value="Chromosome"/>
</dbReference>
<comment type="function">
    <text evidence="1">Removes C-terminal D-alanyl residues from sugar-peptide cell wall precursors.</text>
</comment>
<dbReference type="OrthoDB" id="9791132at2"/>
<name>A0A516KKW6_9BACI</name>
<evidence type="ECO:0000256" key="7">
    <source>
        <dbReference type="ARBA" id="ARBA00022729"/>
    </source>
</evidence>
<proteinExistence type="inferred from homology"/>
<dbReference type="Gene3D" id="2.60.410.10">
    <property type="entry name" value="D-Ala-D-Ala carboxypeptidase, C-terminal domain"/>
    <property type="match status" value="1"/>
</dbReference>
<keyword evidence="9" id="KW-0133">Cell shape</keyword>
<dbReference type="PANTHER" id="PTHR21581">
    <property type="entry name" value="D-ALANYL-D-ALANINE CARBOXYPEPTIDASE"/>
    <property type="match status" value="1"/>
</dbReference>
<feature type="active site" description="Acyl-ester intermediate" evidence="13">
    <location>
        <position position="53"/>
    </location>
</feature>
<reference evidence="17 18" key="1">
    <citation type="submission" date="2019-07" db="EMBL/GenBank/DDBJ databases">
        <authorList>
            <person name="Li J."/>
        </authorList>
    </citation>
    <scope>NUCLEOTIDE SEQUENCE [LARGE SCALE GENOMIC DNA]</scope>
    <source>
        <strain evidence="17 18">TKL69</strain>
    </source>
</reference>
<dbReference type="SUPFAM" id="SSF69189">
    <property type="entry name" value="Penicillin-binding protein associated domain"/>
    <property type="match status" value="1"/>
</dbReference>
<keyword evidence="8" id="KW-0378">Hydrolase</keyword>
<evidence type="ECO:0000256" key="10">
    <source>
        <dbReference type="ARBA" id="ARBA00022984"/>
    </source>
</evidence>
<dbReference type="SMART" id="SM00936">
    <property type="entry name" value="PBP5_C"/>
    <property type="match status" value="1"/>
</dbReference>
<dbReference type="InterPro" id="IPR018044">
    <property type="entry name" value="Peptidase_S11"/>
</dbReference>
<dbReference type="PRINTS" id="PR00725">
    <property type="entry name" value="DADACBPTASE1"/>
</dbReference>
<dbReference type="PANTHER" id="PTHR21581:SF11">
    <property type="entry name" value="D-ALANYL-D-ALANINE CARBOXYPEPTIDASE DACA"/>
    <property type="match status" value="1"/>
</dbReference>
<dbReference type="AlphaFoldDB" id="A0A516KKW6"/>
<dbReference type="InterPro" id="IPR037167">
    <property type="entry name" value="Peptidase_S11_C_sf"/>
</dbReference>
<evidence type="ECO:0000256" key="2">
    <source>
        <dbReference type="ARBA" id="ARBA00004752"/>
    </source>
</evidence>
<accession>A0A516KKW6</accession>
<keyword evidence="11" id="KW-0961">Cell wall biogenesis/degradation</keyword>
<dbReference type="InterPro" id="IPR012907">
    <property type="entry name" value="Peptidase_S11_C"/>
</dbReference>
<evidence type="ECO:0000313" key="17">
    <source>
        <dbReference type="EMBL" id="QDP42030.1"/>
    </source>
</evidence>
<evidence type="ECO:0000256" key="13">
    <source>
        <dbReference type="PIRSR" id="PIRSR618044-1"/>
    </source>
</evidence>
<protein>
    <recommendedName>
        <fullName evidence="4">serine-type D-Ala-D-Ala carboxypeptidase</fullName>
        <ecNumber evidence="4">3.4.16.4</ecNumber>
    </recommendedName>
</protein>
<feature type="active site" evidence="13">
    <location>
        <position position="117"/>
    </location>
</feature>
<evidence type="ECO:0000256" key="1">
    <source>
        <dbReference type="ARBA" id="ARBA00003217"/>
    </source>
</evidence>
<dbReference type="Gene3D" id="3.40.710.10">
    <property type="entry name" value="DD-peptidase/beta-lactamase superfamily"/>
    <property type="match status" value="1"/>
</dbReference>
<dbReference type="KEGG" id="aqt:FN924_00060"/>
<dbReference type="GO" id="GO:0071555">
    <property type="term" value="P:cell wall organization"/>
    <property type="evidence" value="ECO:0007669"/>
    <property type="project" value="UniProtKB-KW"/>
</dbReference>
<dbReference type="InterPro" id="IPR012338">
    <property type="entry name" value="Beta-lactam/transpept-like"/>
</dbReference>
<dbReference type="GO" id="GO:0009252">
    <property type="term" value="P:peptidoglycan biosynthetic process"/>
    <property type="evidence" value="ECO:0007669"/>
    <property type="project" value="UniProtKB-UniPathway"/>
</dbReference>
<evidence type="ECO:0000313" key="18">
    <source>
        <dbReference type="Proteomes" id="UP000315215"/>
    </source>
</evidence>
<evidence type="ECO:0000256" key="3">
    <source>
        <dbReference type="ARBA" id="ARBA00007164"/>
    </source>
</evidence>
<evidence type="ECO:0000256" key="6">
    <source>
        <dbReference type="ARBA" id="ARBA00022670"/>
    </source>
</evidence>
<dbReference type="SUPFAM" id="SSF56601">
    <property type="entry name" value="beta-lactamase/transpeptidase-like"/>
    <property type="match status" value="1"/>
</dbReference>
<feature type="domain" description="Peptidase S11 D-Ala-D-Ala carboxypeptidase A C-terminal" evidence="16">
    <location>
        <begin position="292"/>
        <end position="402"/>
    </location>
</feature>
<comment type="pathway">
    <text evidence="2">Cell wall biogenesis; peptidoglycan biosynthesis.</text>
</comment>
<comment type="similarity">
    <text evidence="3 15">Belongs to the peptidase S11 family.</text>
</comment>
<keyword evidence="6" id="KW-0645">Protease</keyword>
<dbReference type="UniPathway" id="UPA00219"/>
<dbReference type="EMBL" id="CP041666">
    <property type="protein sequence ID" value="QDP42030.1"/>
    <property type="molecule type" value="Genomic_DNA"/>
</dbReference>
<feature type="active site" description="Proton acceptor" evidence="13">
    <location>
        <position position="56"/>
    </location>
</feature>
<keyword evidence="10" id="KW-0573">Peptidoglycan synthesis</keyword>
<dbReference type="GO" id="GO:0008360">
    <property type="term" value="P:regulation of cell shape"/>
    <property type="evidence" value="ECO:0007669"/>
    <property type="project" value="UniProtKB-KW"/>
</dbReference>